<evidence type="ECO:0000256" key="1">
    <source>
        <dbReference type="SAM" id="Coils"/>
    </source>
</evidence>
<protein>
    <submittedName>
        <fullName evidence="2">RNA-directed DNA polymerase from mobile element jockey-like</fullName>
    </submittedName>
</protein>
<dbReference type="PANTHER" id="PTHR37445">
    <property type="entry name" value="PROTEIN CBG24663"/>
    <property type="match status" value="1"/>
</dbReference>
<dbReference type="EMBL" id="REGN01006176">
    <property type="protein sequence ID" value="RNA10508.1"/>
    <property type="molecule type" value="Genomic_DNA"/>
</dbReference>
<keyword evidence="3" id="KW-1185">Reference proteome</keyword>
<keyword evidence="1" id="KW-0175">Coiled coil</keyword>
<reference evidence="2 3" key="1">
    <citation type="journal article" date="2018" name="Sci. Rep.">
        <title>Genomic signatures of local adaptation to the degree of environmental predictability in rotifers.</title>
        <authorList>
            <person name="Franch-Gras L."/>
            <person name="Hahn C."/>
            <person name="Garcia-Roger E.M."/>
            <person name="Carmona M.J."/>
            <person name="Serra M."/>
            <person name="Gomez A."/>
        </authorList>
    </citation>
    <scope>NUCLEOTIDE SEQUENCE [LARGE SCALE GENOMIC DNA]</scope>
    <source>
        <strain evidence="2">HYR1</strain>
    </source>
</reference>
<accession>A0A3M7QHT1</accession>
<dbReference type="AlphaFoldDB" id="A0A3M7QHT1"/>
<keyword evidence="2" id="KW-0695">RNA-directed DNA polymerase</keyword>
<gene>
    <name evidence="2" type="ORF">BpHYR1_007762</name>
</gene>
<dbReference type="GO" id="GO:0003964">
    <property type="term" value="F:RNA-directed DNA polymerase activity"/>
    <property type="evidence" value="ECO:0007669"/>
    <property type="project" value="UniProtKB-KW"/>
</dbReference>
<keyword evidence="2" id="KW-0548">Nucleotidyltransferase</keyword>
<dbReference type="Proteomes" id="UP000276133">
    <property type="component" value="Unassembled WGS sequence"/>
</dbReference>
<organism evidence="2 3">
    <name type="scientific">Brachionus plicatilis</name>
    <name type="common">Marine rotifer</name>
    <name type="synonym">Brachionus muelleri</name>
    <dbReference type="NCBI Taxonomy" id="10195"/>
    <lineage>
        <taxon>Eukaryota</taxon>
        <taxon>Metazoa</taxon>
        <taxon>Spiralia</taxon>
        <taxon>Gnathifera</taxon>
        <taxon>Rotifera</taxon>
        <taxon>Eurotatoria</taxon>
        <taxon>Monogononta</taxon>
        <taxon>Pseudotrocha</taxon>
        <taxon>Ploima</taxon>
        <taxon>Brachionidae</taxon>
        <taxon>Brachionus</taxon>
    </lineage>
</organism>
<dbReference type="PANTHER" id="PTHR37445:SF3">
    <property type="entry name" value="ZINC FINGER PHD-TYPE DOMAIN-CONTAINING PROTEIN"/>
    <property type="match status" value="1"/>
</dbReference>
<evidence type="ECO:0000313" key="3">
    <source>
        <dbReference type="Proteomes" id="UP000276133"/>
    </source>
</evidence>
<keyword evidence="2" id="KW-0808">Transferase</keyword>
<name>A0A3M7QHT1_BRAPC</name>
<sequence length="252" mass="28721">MVDDGDIELVDIDTILDKQTVGTVSGIVKDILKYVQTLVHHVRRLDEEVETLKGDKKKLEEKIVGLENNNGTSGTTASEDLWSQLKHSKEARSDKTGIISKEKASVQKKEKNVMVFGLEKSDDEASVKEIFEVLQVTVAVDDRKLFRFKDSEEGKPGPLVVEFKEVETKRSVLKAAMKLRGSKFDKVYLNRDLTESEMVRDRELRRQRNIANAKLEYGTGNMRYGKYKFGGDDDVSNFYWGIRGGDLRRIKK</sequence>
<evidence type="ECO:0000313" key="2">
    <source>
        <dbReference type="EMBL" id="RNA10508.1"/>
    </source>
</evidence>
<feature type="coiled-coil region" evidence="1">
    <location>
        <begin position="42"/>
        <end position="69"/>
    </location>
</feature>
<comment type="caution">
    <text evidence="2">The sequence shown here is derived from an EMBL/GenBank/DDBJ whole genome shotgun (WGS) entry which is preliminary data.</text>
</comment>
<proteinExistence type="predicted"/>